<organism evidence="2 3">
    <name type="scientific">Metallumcola ferriviriculae</name>
    <dbReference type="NCBI Taxonomy" id="3039180"/>
    <lineage>
        <taxon>Bacteria</taxon>
        <taxon>Bacillati</taxon>
        <taxon>Bacillota</taxon>
        <taxon>Clostridia</taxon>
        <taxon>Neomoorellales</taxon>
        <taxon>Desulfitibacteraceae</taxon>
        <taxon>Metallumcola</taxon>
    </lineage>
</organism>
<dbReference type="Gene3D" id="1.10.10.10">
    <property type="entry name" value="Winged helix-like DNA-binding domain superfamily/Winged helix DNA-binding domain"/>
    <property type="match status" value="1"/>
</dbReference>
<gene>
    <name evidence="2" type="ORF">MFMK1_001357</name>
</gene>
<dbReference type="SMART" id="SM00347">
    <property type="entry name" value="HTH_MARR"/>
    <property type="match status" value="1"/>
</dbReference>
<dbReference type="AlphaFoldDB" id="A0AAU0UMZ5"/>
<dbReference type="EMBL" id="CP121694">
    <property type="protein sequence ID" value="WRO21547.1"/>
    <property type="molecule type" value="Genomic_DNA"/>
</dbReference>
<accession>A0AAU0UMZ5</accession>
<dbReference type="RefSeq" id="WP_366924385.1">
    <property type="nucleotide sequence ID" value="NZ_CP121694.1"/>
</dbReference>
<reference evidence="2 3" key="1">
    <citation type="submission" date="2023-04" db="EMBL/GenBank/DDBJ databases">
        <authorList>
            <person name="Hsu D."/>
        </authorList>
    </citation>
    <scope>NUCLEOTIDE SEQUENCE [LARGE SCALE GENOMIC DNA]</scope>
    <source>
        <strain evidence="2 3">MK1</strain>
    </source>
</reference>
<keyword evidence="3" id="KW-1185">Reference proteome</keyword>
<sequence length="154" mass="17991">MDKADLVSKQKYIFGSLFVLSNKLQVVMDRQLSQYDMTAKQWFLTAVIEEFFSTPPTLTELAEAMGSTHQNVKQIALKLQKKDFVEIIKDDKDRRVTRVRLTKENDAFWKNRSEETSNFFQEFFQDLGEEETGIMLSCLDKLYEGLLTIETKLD</sequence>
<dbReference type="PANTHER" id="PTHR33164:SF58">
    <property type="entry name" value="DNA-BINDING TRANSCRIPTIONAL REPRESSOR SCOC"/>
    <property type="match status" value="1"/>
</dbReference>
<dbReference type="InterPro" id="IPR000835">
    <property type="entry name" value="HTH_MarR-typ"/>
</dbReference>
<dbReference type="InterPro" id="IPR039422">
    <property type="entry name" value="MarR/SlyA-like"/>
</dbReference>
<protein>
    <recommendedName>
        <fullName evidence="1">HTH marR-type domain-containing protein</fullName>
    </recommendedName>
</protein>
<evidence type="ECO:0000313" key="3">
    <source>
        <dbReference type="Proteomes" id="UP001329915"/>
    </source>
</evidence>
<dbReference type="KEGG" id="dbc:MFMK1_001357"/>
<evidence type="ECO:0000313" key="2">
    <source>
        <dbReference type="EMBL" id="WRO21547.1"/>
    </source>
</evidence>
<proteinExistence type="predicted"/>
<evidence type="ECO:0000259" key="1">
    <source>
        <dbReference type="PROSITE" id="PS50995"/>
    </source>
</evidence>
<dbReference type="PANTHER" id="PTHR33164">
    <property type="entry name" value="TRANSCRIPTIONAL REGULATOR, MARR FAMILY"/>
    <property type="match status" value="1"/>
</dbReference>
<dbReference type="InterPro" id="IPR036390">
    <property type="entry name" value="WH_DNA-bd_sf"/>
</dbReference>
<dbReference type="Proteomes" id="UP001329915">
    <property type="component" value="Chromosome"/>
</dbReference>
<dbReference type="PROSITE" id="PS50995">
    <property type="entry name" value="HTH_MARR_2"/>
    <property type="match status" value="1"/>
</dbReference>
<dbReference type="PRINTS" id="PR00598">
    <property type="entry name" value="HTHMARR"/>
</dbReference>
<dbReference type="SUPFAM" id="SSF46785">
    <property type="entry name" value="Winged helix' DNA-binding domain"/>
    <property type="match status" value="1"/>
</dbReference>
<dbReference type="GO" id="GO:0003700">
    <property type="term" value="F:DNA-binding transcription factor activity"/>
    <property type="evidence" value="ECO:0007669"/>
    <property type="project" value="InterPro"/>
</dbReference>
<feature type="domain" description="HTH marR-type" evidence="1">
    <location>
        <begin position="10"/>
        <end position="144"/>
    </location>
</feature>
<dbReference type="GO" id="GO:0006950">
    <property type="term" value="P:response to stress"/>
    <property type="evidence" value="ECO:0007669"/>
    <property type="project" value="TreeGrafter"/>
</dbReference>
<name>A0AAU0UMZ5_9FIRM</name>
<dbReference type="InterPro" id="IPR036388">
    <property type="entry name" value="WH-like_DNA-bd_sf"/>
</dbReference>